<organism evidence="1">
    <name type="scientific">marine metagenome</name>
    <dbReference type="NCBI Taxonomy" id="408172"/>
    <lineage>
        <taxon>unclassified sequences</taxon>
        <taxon>metagenomes</taxon>
        <taxon>ecological metagenomes</taxon>
    </lineage>
</organism>
<protein>
    <submittedName>
        <fullName evidence="1">Uncharacterized protein</fullName>
    </submittedName>
</protein>
<dbReference type="AlphaFoldDB" id="A0A381YQS2"/>
<gene>
    <name evidence="1" type="ORF">METZ01_LOCUS131711</name>
</gene>
<name>A0A381YQS2_9ZZZZ</name>
<accession>A0A381YQS2</accession>
<dbReference type="EMBL" id="UINC01018715">
    <property type="protein sequence ID" value="SVA78857.1"/>
    <property type="molecule type" value="Genomic_DNA"/>
</dbReference>
<sequence>MTGQVFGAESMQPVQPELQVSHQIHQDHSEQSSGWRLMQDGVVFLTANRQDRPRGDTDLVSQNWWMGMASRSIGNSTLTFKGMLSGEPATMGESGYSALFRSSHGETHEGLPITDRQHPHDFVMQLAAVWRRPLSTRTELTFAGGPIGEATLGPVSFMHRQSAVENPFAPLGHHTFDMTHLVKGIVAMRVDHGSFALEGSVFHGSGPDTHRWGIEVGALNSWATRAWWQPDPQWSVQVSHGFLTKSEANVRRTTVSAAWHTQSETGFTAVTAAYGRNDKDHTNITSDALFIEATHRVASHVVYSRVEAVDVETGLLLGMPQHGGHLEPSTVLAATVGAMQDLPTLGRFDLSLGADVTLHRTPEQLIGIYGSRPAAFKVFLRLRLPVPGMGRMQDMTMMGPMAH</sequence>
<evidence type="ECO:0000313" key="1">
    <source>
        <dbReference type="EMBL" id="SVA78857.1"/>
    </source>
</evidence>
<reference evidence="1" key="1">
    <citation type="submission" date="2018-05" db="EMBL/GenBank/DDBJ databases">
        <authorList>
            <person name="Lanie J.A."/>
            <person name="Ng W.-L."/>
            <person name="Kazmierczak K.M."/>
            <person name="Andrzejewski T.M."/>
            <person name="Davidsen T.M."/>
            <person name="Wayne K.J."/>
            <person name="Tettelin H."/>
            <person name="Glass J.I."/>
            <person name="Rusch D."/>
            <person name="Podicherti R."/>
            <person name="Tsui H.-C.T."/>
            <person name="Winkler M.E."/>
        </authorList>
    </citation>
    <scope>NUCLEOTIDE SEQUENCE</scope>
</reference>
<proteinExistence type="predicted"/>